<dbReference type="AlphaFoldDB" id="A0A224Y5W8"/>
<accession>A0A224Y5W8</accession>
<sequence>MVRSEGEVLPKRTSRVEERSGDPSLDETSEWPLSRRSARPNTPNGKDPRLWARELTAEGFPPRKSSGISRLVEPPSVQLPPEALAEALSEALPEAKLGVTLFAKSPLYEIPSVASPGPPTLCNAPPRSEPSSSEFPLMKPFPKALLLNDNVCNPLVGPCK</sequence>
<reference evidence="2" key="1">
    <citation type="journal article" date="2017" name="Parasit. Vectors">
        <title>Sialotranscriptomics of Rhipicephalus zambeziensis reveals intricate expression profiles of secretory proteins and suggests tight temporal transcriptional regulation during blood-feeding.</title>
        <authorList>
            <person name="de Castro M.H."/>
            <person name="de Klerk D."/>
            <person name="Pienaar R."/>
            <person name="Rees D.J.G."/>
            <person name="Mans B.J."/>
        </authorList>
    </citation>
    <scope>NUCLEOTIDE SEQUENCE</scope>
    <source>
        <tissue evidence="2">Salivary glands</tissue>
    </source>
</reference>
<dbReference type="EMBL" id="GFPF01001801">
    <property type="protein sequence ID" value="MAA12947.1"/>
    <property type="molecule type" value="Transcribed_RNA"/>
</dbReference>
<name>A0A224Y5W8_9ACAR</name>
<feature type="compositionally biased region" description="Low complexity" evidence="1">
    <location>
        <begin position="125"/>
        <end position="135"/>
    </location>
</feature>
<organism evidence="2">
    <name type="scientific">Rhipicephalus zambeziensis</name>
    <dbReference type="NCBI Taxonomy" id="60191"/>
    <lineage>
        <taxon>Eukaryota</taxon>
        <taxon>Metazoa</taxon>
        <taxon>Ecdysozoa</taxon>
        <taxon>Arthropoda</taxon>
        <taxon>Chelicerata</taxon>
        <taxon>Arachnida</taxon>
        <taxon>Acari</taxon>
        <taxon>Parasitiformes</taxon>
        <taxon>Ixodida</taxon>
        <taxon>Ixodoidea</taxon>
        <taxon>Ixodidae</taxon>
        <taxon>Rhipicephalinae</taxon>
        <taxon>Rhipicephalus</taxon>
        <taxon>Rhipicephalus</taxon>
    </lineage>
</organism>
<evidence type="ECO:0000256" key="1">
    <source>
        <dbReference type="SAM" id="MobiDB-lite"/>
    </source>
</evidence>
<feature type="compositionally biased region" description="Basic and acidic residues" evidence="1">
    <location>
        <begin position="1"/>
        <end position="21"/>
    </location>
</feature>
<protein>
    <submittedName>
        <fullName evidence="2">Uncharacterized protein</fullName>
    </submittedName>
</protein>
<proteinExistence type="predicted"/>
<feature type="compositionally biased region" description="Basic and acidic residues" evidence="1">
    <location>
        <begin position="46"/>
        <end position="56"/>
    </location>
</feature>
<evidence type="ECO:0000313" key="2">
    <source>
        <dbReference type="EMBL" id="MAA12947.1"/>
    </source>
</evidence>
<feature type="region of interest" description="Disordered" evidence="1">
    <location>
        <begin position="115"/>
        <end position="135"/>
    </location>
</feature>
<feature type="region of interest" description="Disordered" evidence="1">
    <location>
        <begin position="1"/>
        <end position="74"/>
    </location>
</feature>